<evidence type="ECO:0008006" key="6">
    <source>
        <dbReference type="Google" id="ProtNLM"/>
    </source>
</evidence>
<evidence type="ECO:0000313" key="3">
    <source>
        <dbReference type="EMBL" id="BCD69731.1"/>
    </source>
</evidence>
<proteinExistence type="predicted"/>
<dbReference type="EMBL" id="AP023036">
    <property type="protein sequence ID" value="BCD46037.1"/>
    <property type="molecule type" value="Genomic_DNA"/>
</dbReference>
<protein>
    <recommendedName>
        <fullName evidence="6">TerC family integral membrane protein</fullName>
    </recommendedName>
</protein>
<dbReference type="EMBL" id="AP019774">
    <property type="protein sequence ID" value="BCD69731.1"/>
    <property type="molecule type" value="Genomic_DNA"/>
</dbReference>
<keyword evidence="1" id="KW-0812">Transmembrane</keyword>
<sequence>MVAEAWQDARNFHAILMALGPIVFGINLIFLGLVKNYATLNKCLYFMMPMVFAWVAMAFFSGIFLLAMQSFVLSGKVALMGLVVGIVMLGEIMRVYKLKLARTKESLMLAYIKWSKALYGLDLLLCLLIYIF</sequence>
<evidence type="ECO:0000313" key="5">
    <source>
        <dbReference type="Proteomes" id="UP000509742"/>
    </source>
</evidence>
<dbReference type="Proteomes" id="UP000509742">
    <property type="component" value="Chromosome"/>
</dbReference>
<evidence type="ECO:0000256" key="1">
    <source>
        <dbReference type="SAM" id="Phobius"/>
    </source>
</evidence>
<keyword evidence="1" id="KW-1133">Transmembrane helix</keyword>
<evidence type="ECO:0000313" key="2">
    <source>
        <dbReference type="EMBL" id="BCD46037.1"/>
    </source>
</evidence>
<feature type="transmembrane region" description="Helical" evidence="1">
    <location>
        <begin position="77"/>
        <end position="96"/>
    </location>
</feature>
<accession>A0A6J4CWL8</accession>
<dbReference type="GeneID" id="56928522"/>
<feature type="transmembrane region" description="Helical" evidence="1">
    <location>
        <begin position="108"/>
        <end position="131"/>
    </location>
</feature>
<gene>
    <name evidence="2" type="ORF">NHP190020_10760</name>
    <name evidence="3" type="ORF">SNTW_03760</name>
</gene>
<dbReference type="AlphaFoldDB" id="A0A6J4CWL8"/>
<keyword evidence="5" id="KW-1185">Reference proteome</keyword>
<feature type="transmembrane region" description="Helical" evidence="1">
    <location>
        <begin position="12"/>
        <end position="34"/>
    </location>
</feature>
<reference evidence="2 5" key="2">
    <citation type="submission" date="2020-04" db="EMBL/GenBank/DDBJ databases">
        <title>Genomic analysis of gastric non-Helicobacter pylori Helicobacters isolated in Japan.</title>
        <authorList>
            <person name="Suzuki M."/>
            <person name="Rimbara E."/>
        </authorList>
    </citation>
    <scope>NUCLEOTIDE SEQUENCE [LARGE SCALE GENOMIC DNA]</scope>
    <source>
        <strain evidence="2 5">NHP19-0020</strain>
    </source>
</reference>
<feature type="transmembrane region" description="Helical" evidence="1">
    <location>
        <begin position="46"/>
        <end position="71"/>
    </location>
</feature>
<dbReference type="Proteomes" id="UP000317935">
    <property type="component" value="Chromosome"/>
</dbReference>
<organism evidence="3 4">
    <name type="scientific">Helicobacter suis</name>
    <dbReference type="NCBI Taxonomy" id="104628"/>
    <lineage>
        <taxon>Bacteria</taxon>
        <taxon>Pseudomonadati</taxon>
        <taxon>Campylobacterota</taxon>
        <taxon>Epsilonproteobacteria</taxon>
        <taxon>Campylobacterales</taxon>
        <taxon>Helicobacteraceae</taxon>
        <taxon>Helicobacter</taxon>
    </lineage>
</organism>
<name>A0A6J4CWL8_9HELI</name>
<evidence type="ECO:0000313" key="4">
    <source>
        <dbReference type="Proteomes" id="UP000317935"/>
    </source>
</evidence>
<dbReference type="RefSeq" id="WP_231102852.1">
    <property type="nucleotide sequence ID" value="NZ_AP019774.1"/>
</dbReference>
<reference evidence="3 4" key="1">
    <citation type="submission" date="2019-06" db="EMBL/GenBank/DDBJ databases">
        <title>Complete genome sequence of Helicobacter suis SNTW101c.</title>
        <authorList>
            <person name="Rimbara E."/>
            <person name="Suzuki M."/>
            <person name="Matsui H."/>
            <person name="Nakamura M."/>
            <person name="Mori S."/>
            <person name="Shibayama K."/>
        </authorList>
    </citation>
    <scope>NUCLEOTIDE SEQUENCE [LARGE SCALE GENOMIC DNA]</scope>
    <source>
        <strain evidence="3 4">SNTW101c</strain>
    </source>
</reference>
<keyword evidence="1" id="KW-0472">Membrane</keyword>